<evidence type="ECO:0000256" key="1">
    <source>
        <dbReference type="ARBA" id="ARBA00008226"/>
    </source>
</evidence>
<comment type="caution">
    <text evidence="12">The sequence shown here is derived from an EMBL/GenBank/DDBJ whole genome shotgun (WGS) entry which is preliminary data.</text>
</comment>
<gene>
    <name evidence="12" type="ORF">EA462_01250</name>
</gene>
<evidence type="ECO:0000259" key="11">
    <source>
        <dbReference type="PROSITE" id="PS50860"/>
    </source>
</evidence>
<keyword evidence="2" id="KW-0820">tRNA-binding</keyword>
<keyword evidence="4" id="KW-0547">Nucleotide-binding</keyword>
<evidence type="ECO:0000256" key="4">
    <source>
        <dbReference type="ARBA" id="ARBA00022741"/>
    </source>
</evidence>
<dbReference type="InterPro" id="IPR018163">
    <property type="entry name" value="Thr/Ala-tRNA-synth_IIc_edit"/>
</dbReference>
<dbReference type="Pfam" id="PF07973">
    <property type="entry name" value="tRNA_SAD"/>
    <property type="match status" value="1"/>
</dbReference>
<keyword evidence="9" id="KW-0030">Aminoacyl-tRNA synthetase</keyword>
<dbReference type="InterPro" id="IPR012947">
    <property type="entry name" value="tRNA_SAD"/>
</dbReference>
<keyword evidence="5" id="KW-0862">Zinc</keyword>
<dbReference type="AlphaFoldDB" id="A0A3N6P4J3"/>
<accession>A0A3N6P4J3</accession>
<name>A0A3N6P4J3_9EURY</name>
<dbReference type="SUPFAM" id="SSF50447">
    <property type="entry name" value="Translation proteins"/>
    <property type="match status" value="1"/>
</dbReference>
<dbReference type="OrthoDB" id="11392at2157"/>
<keyword evidence="7" id="KW-0694">RNA-binding</keyword>
<feature type="domain" description="Alanyl-transfer RNA synthetases family profile" evidence="11">
    <location>
        <begin position="1"/>
        <end position="267"/>
    </location>
</feature>
<dbReference type="InterPro" id="IPR018164">
    <property type="entry name" value="Ala-tRNA-synth_IIc_N"/>
</dbReference>
<dbReference type="PANTHER" id="PTHR11777">
    <property type="entry name" value="ALANYL-TRNA SYNTHETASE"/>
    <property type="match status" value="1"/>
</dbReference>
<evidence type="ECO:0000313" key="12">
    <source>
        <dbReference type="EMBL" id="RQG92879.1"/>
    </source>
</evidence>
<dbReference type="GO" id="GO:0002161">
    <property type="term" value="F:aminoacyl-tRNA deacylase activity"/>
    <property type="evidence" value="ECO:0007669"/>
    <property type="project" value="UniProtKB-ARBA"/>
</dbReference>
<keyword evidence="3" id="KW-0436">Ligase</keyword>
<dbReference type="GO" id="GO:0005524">
    <property type="term" value="F:ATP binding"/>
    <property type="evidence" value="ECO:0007669"/>
    <property type="project" value="UniProtKB-KW"/>
</dbReference>
<sequence length="424" mass="45687">MSGQLAAAEPYATRFETAVSGIDGRHVWLERSYFYGESGGQPADRGTIGDIEVADVRIVDGEPVHVLAEDPSFKTGHRVLCSVDWTFRMYCMRAHTASHVLYGAGRRLLEDLGYGGFDIDEERVRVDLETSTPIDDEMLIELNESANRTVWESRSVSWDTVSASQAREREDVAFNEATETSAFENGQVRLVTIGGDDERNATGTRLQPSLGGGRSSEPWDVAACGGTHVRNTREIGPVTVLGRSNPGDGLTRIELAVGPRAIDRRTTEKRAVFGAKRTLGTSIGDVSAELERISDERDALADRLRTRERELVTERLLRGESIDCDGERWLVATVGDVSVDLVSDAVRDWIDDETDRTATSARVVVAVGNAEEPFAVVGSNGGRAATDVLSELTAAVGGGGGGSDRLAQGGGFDATVDEVRAALE</sequence>
<dbReference type="Gene3D" id="3.10.310.40">
    <property type="match status" value="1"/>
</dbReference>
<feature type="region of interest" description="Disordered" evidence="10">
    <location>
        <begin position="197"/>
        <end position="218"/>
    </location>
</feature>
<comment type="similarity">
    <text evidence="1">Belongs to the class-II aminoacyl-tRNA synthetase family.</text>
</comment>
<dbReference type="InterPro" id="IPR050058">
    <property type="entry name" value="Ala-tRNA_ligase"/>
</dbReference>
<dbReference type="PROSITE" id="PS50860">
    <property type="entry name" value="AA_TRNA_LIGASE_II_ALA"/>
    <property type="match status" value="1"/>
</dbReference>
<evidence type="ECO:0000256" key="7">
    <source>
        <dbReference type="ARBA" id="ARBA00022884"/>
    </source>
</evidence>
<dbReference type="GO" id="GO:0004813">
    <property type="term" value="F:alanine-tRNA ligase activity"/>
    <property type="evidence" value="ECO:0007669"/>
    <property type="project" value="InterPro"/>
</dbReference>
<dbReference type="SUPFAM" id="SSF55186">
    <property type="entry name" value="ThrRS/AlaRS common domain"/>
    <property type="match status" value="1"/>
</dbReference>
<dbReference type="GO" id="GO:0006419">
    <property type="term" value="P:alanyl-tRNA aminoacylation"/>
    <property type="evidence" value="ECO:0007669"/>
    <property type="project" value="InterPro"/>
</dbReference>
<reference evidence="12 13" key="1">
    <citation type="submission" date="2018-10" db="EMBL/GenBank/DDBJ databases">
        <title>Natrarchaeobius chitinivorans gen. nov., sp. nov., and Natrarchaeobius haloalkaliphilus sp. nov., alkaliphilic, chitin-utilizing haloarchaea from hypersaline alkaline lakes.</title>
        <authorList>
            <person name="Sorokin D.Y."/>
            <person name="Elcheninov A.G."/>
            <person name="Kostrikina N.A."/>
            <person name="Bale N.J."/>
            <person name="Sinninghe Damste J.S."/>
            <person name="Khijniak T.V."/>
            <person name="Kublanov I.V."/>
            <person name="Toshchakov S.V."/>
        </authorList>
    </citation>
    <scope>NUCLEOTIDE SEQUENCE [LARGE SCALE GENOMIC DNA]</scope>
    <source>
        <strain evidence="12 13">AArcht-Sl</strain>
    </source>
</reference>
<dbReference type="PANTHER" id="PTHR11777:SF9">
    <property type="entry name" value="ALANINE--TRNA LIGASE, CYTOPLASMIC"/>
    <property type="match status" value="1"/>
</dbReference>
<dbReference type="RefSeq" id="WP_124176760.1">
    <property type="nucleotide sequence ID" value="NZ_REFY01000001.1"/>
</dbReference>
<evidence type="ECO:0000313" key="13">
    <source>
        <dbReference type="Proteomes" id="UP000273828"/>
    </source>
</evidence>
<dbReference type="InterPro" id="IPR018165">
    <property type="entry name" value="Ala-tRNA-synth_IIc_core"/>
</dbReference>
<evidence type="ECO:0000256" key="2">
    <source>
        <dbReference type="ARBA" id="ARBA00022555"/>
    </source>
</evidence>
<evidence type="ECO:0000256" key="3">
    <source>
        <dbReference type="ARBA" id="ARBA00022598"/>
    </source>
</evidence>
<dbReference type="Pfam" id="PF01411">
    <property type="entry name" value="tRNA-synt_2c"/>
    <property type="match status" value="1"/>
</dbReference>
<keyword evidence="6" id="KW-0067">ATP-binding</keyword>
<proteinExistence type="inferred from homology"/>
<dbReference type="GO" id="GO:0000049">
    <property type="term" value="F:tRNA binding"/>
    <property type="evidence" value="ECO:0007669"/>
    <property type="project" value="UniProtKB-KW"/>
</dbReference>
<keyword evidence="13" id="KW-1185">Reference proteome</keyword>
<dbReference type="Proteomes" id="UP000273828">
    <property type="component" value="Unassembled WGS sequence"/>
</dbReference>
<evidence type="ECO:0000256" key="10">
    <source>
        <dbReference type="SAM" id="MobiDB-lite"/>
    </source>
</evidence>
<dbReference type="SMART" id="SM00863">
    <property type="entry name" value="tRNA_SAD"/>
    <property type="match status" value="1"/>
</dbReference>
<keyword evidence="8" id="KW-0648">Protein biosynthesis</keyword>
<evidence type="ECO:0000256" key="8">
    <source>
        <dbReference type="ARBA" id="ARBA00022917"/>
    </source>
</evidence>
<dbReference type="EMBL" id="REFY01000001">
    <property type="protein sequence ID" value="RQG92879.1"/>
    <property type="molecule type" value="Genomic_DNA"/>
</dbReference>
<dbReference type="Gene3D" id="3.30.980.10">
    <property type="entry name" value="Threonyl-trna Synthetase, Chain A, domain 2"/>
    <property type="match status" value="1"/>
</dbReference>
<evidence type="ECO:0000256" key="5">
    <source>
        <dbReference type="ARBA" id="ARBA00022833"/>
    </source>
</evidence>
<evidence type="ECO:0000256" key="9">
    <source>
        <dbReference type="ARBA" id="ARBA00023146"/>
    </source>
</evidence>
<organism evidence="12 13">
    <name type="scientific">Natrarchaeobius halalkaliphilus</name>
    <dbReference type="NCBI Taxonomy" id="1679091"/>
    <lineage>
        <taxon>Archaea</taxon>
        <taxon>Methanobacteriati</taxon>
        <taxon>Methanobacteriota</taxon>
        <taxon>Stenosarchaea group</taxon>
        <taxon>Halobacteria</taxon>
        <taxon>Halobacteriales</taxon>
        <taxon>Natrialbaceae</taxon>
        <taxon>Natrarchaeobius</taxon>
    </lineage>
</organism>
<protein>
    <recommendedName>
        <fullName evidence="11">Alanyl-transfer RNA synthetases family profile domain-containing protein</fullName>
    </recommendedName>
</protein>
<dbReference type="Gene3D" id="2.40.30.130">
    <property type="match status" value="1"/>
</dbReference>
<evidence type="ECO:0000256" key="6">
    <source>
        <dbReference type="ARBA" id="ARBA00022840"/>
    </source>
</evidence>
<dbReference type="InterPro" id="IPR009000">
    <property type="entry name" value="Transl_B-barrel_sf"/>
</dbReference>